<protein>
    <submittedName>
        <fullName evidence="1">Uncharacterized protein</fullName>
    </submittedName>
</protein>
<gene>
    <name evidence="1" type="ORF">DPMN_192577</name>
</gene>
<evidence type="ECO:0000313" key="1">
    <source>
        <dbReference type="EMBL" id="KAH3693175.1"/>
    </source>
</evidence>
<dbReference type="EMBL" id="JAIWYP010000017">
    <property type="protein sequence ID" value="KAH3693175.1"/>
    <property type="molecule type" value="Genomic_DNA"/>
</dbReference>
<keyword evidence="2" id="KW-1185">Reference proteome</keyword>
<dbReference type="Proteomes" id="UP000828390">
    <property type="component" value="Unassembled WGS sequence"/>
</dbReference>
<organism evidence="1 2">
    <name type="scientific">Dreissena polymorpha</name>
    <name type="common">Zebra mussel</name>
    <name type="synonym">Mytilus polymorpha</name>
    <dbReference type="NCBI Taxonomy" id="45954"/>
    <lineage>
        <taxon>Eukaryota</taxon>
        <taxon>Metazoa</taxon>
        <taxon>Spiralia</taxon>
        <taxon>Lophotrochozoa</taxon>
        <taxon>Mollusca</taxon>
        <taxon>Bivalvia</taxon>
        <taxon>Autobranchia</taxon>
        <taxon>Heteroconchia</taxon>
        <taxon>Euheterodonta</taxon>
        <taxon>Imparidentia</taxon>
        <taxon>Neoheterodontei</taxon>
        <taxon>Myida</taxon>
        <taxon>Dreissenoidea</taxon>
        <taxon>Dreissenidae</taxon>
        <taxon>Dreissena</taxon>
    </lineage>
</organism>
<comment type="caution">
    <text evidence="1">The sequence shown here is derived from an EMBL/GenBank/DDBJ whole genome shotgun (WGS) entry which is preliminary data.</text>
</comment>
<reference evidence="1" key="1">
    <citation type="journal article" date="2019" name="bioRxiv">
        <title>The Genome of the Zebra Mussel, Dreissena polymorpha: A Resource for Invasive Species Research.</title>
        <authorList>
            <person name="McCartney M.A."/>
            <person name="Auch B."/>
            <person name="Kono T."/>
            <person name="Mallez S."/>
            <person name="Zhang Y."/>
            <person name="Obille A."/>
            <person name="Becker A."/>
            <person name="Abrahante J.E."/>
            <person name="Garbe J."/>
            <person name="Badalamenti J.P."/>
            <person name="Herman A."/>
            <person name="Mangelson H."/>
            <person name="Liachko I."/>
            <person name="Sullivan S."/>
            <person name="Sone E.D."/>
            <person name="Koren S."/>
            <person name="Silverstein K.A.T."/>
            <person name="Beckman K.B."/>
            <person name="Gohl D.M."/>
        </authorList>
    </citation>
    <scope>NUCLEOTIDE SEQUENCE</scope>
    <source>
        <strain evidence="1">Duluth1</strain>
        <tissue evidence="1">Whole animal</tissue>
    </source>
</reference>
<proteinExistence type="predicted"/>
<evidence type="ECO:0000313" key="2">
    <source>
        <dbReference type="Proteomes" id="UP000828390"/>
    </source>
</evidence>
<accession>A0A9D3Y7D4</accession>
<sequence length="122" mass="13246">MASSSVNVKLDVSATFANILSVAHKYCKPLATIETSSFTIPVTNVKLAALSLPNLITATIYTDVRMTTTRHNHRVQTPYSMEHKLPNHRRSTISAALSSTDNDTMLTSTGITPILTQDVSLS</sequence>
<dbReference type="AlphaFoldDB" id="A0A9D3Y7D4"/>
<reference evidence="1" key="2">
    <citation type="submission" date="2020-11" db="EMBL/GenBank/DDBJ databases">
        <authorList>
            <person name="McCartney M.A."/>
            <person name="Auch B."/>
            <person name="Kono T."/>
            <person name="Mallez S."/>
            <person name="Becker A."/>
            <person name="Gohl D.M."/>
            <person name="Silverstein K.A.T."/>
            <person name="Koren S."/>
            <person name="Bechman K.B."/>
            <person name="Herman A."/>
            <person name="Abrahante J.E."/>
            <person name="Garbe J."/>
        </authorList>
    </citation>
    <scope>NUCLEOTIDE SEQUENCE</scope>
    <source>
        <strain evidence="1">Duluth1</strain>
        <tissue evidence="1">Whole animal</tissue>
    </source>
</reference>
<name>A0A9D3Y7D4_DREPO</name>